<dbReference type="SUPFAM" id="SSF51735">
    <property type="entry name" value="NAD(P)-binding Rossmann-fold domains"/>
    <property type="match status" value="1"/>
</dbReference>
<dbReference type="OrthoDB" id="4481821at2"/>
<keyword evidence="2" id="KW-0560">Oxidoreductase</keyword>
<accession>A0A2T8F5Y4</accession>
<dbReference type="GO" id="GO:0016491">
    <property type="term" value="F:oxidoreductase activity"/>
    <property type="evidence" value="ECO:0007669"/>
    <property type="project" value="UniProtKB-KW"/>
</dbReference>
<protein>
    <submittedName>
        <fullName evidence="3">SDR family oxidoreductase</fullName>
    </submittedName>
</protein>
<proteinExistence type="inferred from homology"/>
<dbReference type="PROSITE" id="PS00061">
    <property type="entry name" value="ADH_SHORT"/>
    <property type="match status" value="1"/>
</dbReference>
<dbReference type="PANTHER" id="PTHR42879:SF2">
    <property type="entry name" value="3-OXOACYL-[ACYL-CARRIER-PROTEIN] REDUCTASE FABG"/>
    <property type="match status" value="1"/>
</dbReference>
<dbReference type="Pfam" id="PF13561">
    <property type="entry name" value="adh_short_C2"/>
    <property type="match status" value="1"/>
</dbReference>
<sequence length="266" mass="27995">MTTTPAHDRLAIVTGADSGIGKATAELLAMEGFDVGITFHTDEAGAEDTRAGIEERGQRCFVARQDLASERAADVVDELATQLGGLGVLVNNAGTGHSDASLDLDFARWRQVLATDLDGPFLCAQHAAKYMRASGRGGRIINVTSVHEHVPRFGATAYCVAKAGLGMLTKCLALELARDGILVNSVAPGEIATPMTGADESEAYHRERPGNPVGRPGHVHEVASVIGFLASPRSAYVTGSSFTVDGGLMLMAAHGHDMDSESWREI</sequence>
<evidence type="ECO:0000256" key="2">
    <source>
        <dbReference type="ARBA" id="ARBA00023002"/>
    </source>
</evidence>
<dbReference type="FunFam" id="3.40.50.720:FF:000084">
    <property type="entry name" value="Short-chain dehydrogenase reductase"/>
    <property type="match status" value="1"/>
</dbReference>
<dbReference type="CDD" id="cd05233">
    <property type="entry name" value="SDR_c"/>
    <property type="match status" value="1"/>
</dbReference>
<dbReference type="InterPro" id="IPR002347">
    <property type="entry name" value="SDR_fam"/>
</dbReference>
<name>A0A2T8F5Y4_9ACTN</name>
<dbReference type="RefSeq" id="WP_116574039.1">
    <property type="nucleotide sequence ID" value="NZ_QDGZ01000010.1"/>
</dbReference>
<dbReference type="PANTHER" id="PTHR42879">
    <property type="entry name" value="3-OXOACYL-(ACYL-CARRIER-PROTEIN) REDUCTASE"/>
    <property type="match status" value="1"/>
</dbReference>
<dbReference type="PRINTS" id="PR00081">
    <property type="entry name" value="GDHRDH"/>
</dbReference>
<dbReference type="PRINTS" id="PR00080">
    <property type="entry name" value="SDRFAMILY"/>
</dbReference>
<reference evidence="3 4" key="1">
    <citation type="submission" date="2018-04" db="EMBL/GenBank/DDBJ databases">
        <title>Genome of Nocardioides gansuensis WSJ-1.</title>
        <authorList>
            <person name="Wu S."/>
            <person name="Wang G."/>
        </authorList>
    </citation>
    <scope>NUCLEOTIDE SEQUENCE [LARGE SCALE GENOMIC DNA]</scope>
    <source>
        <strain evidence="3 4">WSJ-1</strain>
    </source>
</reference>
<dbReference type="InterPro" id="IPR036291">
    <property type="entry name" value="NAD(P)-bd_dom_sf"/>
</dbReference>
<comment type="caution">
    <text evidence="3">The sequence shown here is derived from an EMBL/GenBank/DDBJ whole genome shotgun (WGS) entry which is preliminary data.</text>
</comment>
<evidence type="ECO:0000313" key="3">
    <source>
        <dbReference type="EMBL" id="PVG81113.1"/>
    </source>
</evidence>
<gene>
    <name evidence="3" type="ORF">DDE18_20105</name>
</gene>
<dbReference type="EMBL" id="QDGZ01000010">
    <property type="protein sequence ID" value="PVG81113.1"/>
    <property type="molecule type" value="Genomic_DNA"/>
</dbReference>
<dbReference type="InterPro" id="IPR020904">
    <property type="entry name" value="Sc_DH/Rdtase_CS"/>
</dbReference>
<evidence type="ECO:0000313" key="4">
    <source>
        <dbReference type="Proteomes" id="UP000246018"/>
    </source>
</evidence>
<evidence type="ECO:0000256" key="1">
    <source>
        <dbReference type="ARBA" id="ARBA00006484"/>
    </source>
</evidence>
<dbReference type="NCBIfam" id="NF009384">
    <property type="entry name" value="PRK12743.1"/>
    <property type="match status" value="1"/>
</dbReference>
<comment type="similarity">
    <text evidence="1">Belongs to the short-chain dehydrogenases/reductases (SDR) family.</text>
</comment>
<dbReference type="GO" id="GO:0032787">
    <property type="term" value="P:monocarboxylic acid metabolic process"/>
    <property type="evidence" value="ECO:0007669"/>
    <property type="project" value="UniProtKB-ARBA"/>
</dbReference>
<dbReference type="InterPro" id="IPR050259">
    <property type="entry name" value="SDR"/>
</dbReference>
<dbReference type="Proteomes" id="UP000246018">
    <property type="component" value="Unassembled WGS sequence"/>
</dbReference>
<organism evidence="3 4">
    <name type="scientific">Nocardioides gansuensis</name>
    <dbReference type="NCBI Taxonomy" id="2138300"/>
    <lineage>
        <taxon>Bacteria</taxon>
        <taxon>Bacillati</taxon>
        <taxon>Actinomycetota</taxon>
        <taxon>Actinomycetes</taxon>
        <taxon>Propionibacteriales</taxon>
        <taxon>Nocardioidaceae</taxon>
        <taxon>Nocardioides</taxon>
    </lineage>
</organism>
<keyword evidence="4" id="KW-1185">Reference proteome</keyword>
<dbReference type="Gene3D" id="3.40.50.720">
    <property type="entry name" value="NAD(P)-binding Rossmann-like Domain"/>
    <property type="match status" value="1"/>
</dbReference>
<dbReference type="AlphaFoldDB" id="A0A2T8F5Y4"/>